<keyword evidence="8" id="KW-0460">Magnesium</keyword>
<evidence type="ECO:0000256" key="11">
    <source>
        <dbReference type="ARBA" id="ARBA00035025"/>
    </source>
</evidence>
<dbReference type="GO" id="GO:0001510">
    <property type="term" value="P:RNA methylation"/>
    <property type="evidence" value="ECO:0007669"/>
    <property type="project" value="InterPro"/>
</dbReference>
<comment type="cofactor">
    <cofactor evidence="1">
        <name>Mg(2+)</name>
        <dbReference type="ChEBI" id="CHEBI:18420"/>
    </cofactor>
</comment>
<keyword evidence="4 15" id="KW-0489">Methyltransferase</keyword>
<comment type="similarity">
    <text evidence="2">Belongs to the methyltransferase superfamily. HEN1 family.</text>
</comment>
<evidence type="ECO:0000256" key="12">
    <source>
        <dbReference type="ARBA" id="ARBA00048418"/>
    </source>
</evidence>
<evidence type="ECO:0000259" key="13">
    <source>
        <dbReference type="Pfam" id="PF08242"/>
    </source>
</evidence>
<accession>A0A553V585</accession>
<dbReference type="RefSeq" id="WP_143719584.1">
    <property type="nucleotide sequence ID" value="NZ_VKDB01000002.1"/>
</dbReference>
<dbReference type="PANTHER" id="PTHR21404">
    <property type="entry name" value="HEN1"/>
    <property type="match status" value="1"/>
</dbReference>
<dbReference type="InterPro" id="IPR038546">
    <property type="entry name" value="Hen1_N_sf"/>
</dbReference>
<dbReference type="NCBIfam" id="TIGR04074">
    <property type="entry name" value="bacter_Hen1"/>
    <property type="match status" value="1"/>
</dbReference>
<evidence type="ECO:0000256" key="6">
    <source>
        <dbReference type="ARBA" id="ARBA00022691"/>
    </source>
</evidence>
<dbReference type="GO" id="GO:0090486">
    <property type="term" value="F:small RNA 2'-O-methyltransferase activity"/>
    <property type="evidence" value="ECO:0007669"/>
    <property type="project" value="UniProtKB-EC"/>
</dbReference>
<dbReference type="GO" id="GO:0031047">
    <property type="term" value="P:regulatory ncRNA-mediated gene silencing"/>
    <property type="evidence" value="ECO:0007669"/>
    <property type="project" value="UniProtKB-KW"/>
</dbReference>
<dbReference type="Pfam" id="PF08242">
    <property type="entry name" value="Methyltransf_12"/>
    <property type="match status" value="1"/>
</dbReference>
<comment type="caution">
    <text evidence="15">The sequence shown here is derived from an EMBL/GenBank/DDBJ whole genome shotgun (WGS) entry which is preliminary data.</text>
</comment>
<evidence type="ECO:0000313" key="16">
    <source>
        <dbReference type="Proteomes" id="UP000316092"/>
    </source>
</evidence>
<dbReference type="Pfam" id="PF12623">
    <property type="entry name" value="Hen1_L"/>
    <property type="match status" value="1"/>
</dbReference>
<organism evidence="15 16">
    <name type="scientific">Deinococcus detaillensis</name>
    <dbReference type="NCBI Taxonomy" id="2592048"/>
    <lineage>
        <taxon>Bacteria</taxon>
        <taxon>Thermotogati</taxon>
        <taxon>Deinococcota</taxon>
        <taxon>Deinococci</taxon>
        <taxon>Deinococcales</taxon>
        <taxon>Deinococcaceae</taxon>
        <taxon>Deinococcus</taxon>
    </lineage>
</organism>
<name>A0A553V585_9DEIO</name>
<proteinExistence type="inferred from homology"/>
<evidence type="ECO:0000256" key="8">
    <source>
        <dbReference type="ARBA" id="ARBA00022842"/>
    </source>
</evidence>
<evidence type="ECO:0000256" key="2">
    <source>
        <dbReference type="ARBA" id="ARBA00009026"/>
    </source>
</evidence>
<evidence type="ECO:0000259" key="14">
    <source>
        <dbReference type="Pfam" id="PF12623"/>
    </source>
</evidence>
<keyword evidence="16" id="KW-1185">Reference proteome</keyword>
<dbReference type="InterPro" id="IPR029063">
    <property type="entry name" value="SAM-dependent_MTases_sf"/>
</dbReference>
<protein>
    <recommendedName>
        <fullName evidence="3">Small RNA 2'-O-methyltransferase</fullName>
        <ecNumber evidence="11">2.1.1.386</ecNumber>
    </recommendedName>
</protein>
<dbReference type="GO" id="GO:0003723">
    <property type="term" value="F:RNA binding"/>
    <property type="evidence" value="ECO:0007669"/>
    <property type="project" value="UniProtKB-KW"/>
</dbReference>
<dbReference type="EC" id="2.1.1.386" evidence="11"/>
<dbReference type="CDD" id="cd02440">
    <property type="entry name" value="AdoMet_MTases"/>
    <property type="match status" value="1"/>
</dbReference>
<dbReference type="InterPro" id="IPR024740">
    <property type="entry name" value="Hen1_N"/>
</dbReference>
<keyword evidence="9" id="KW-0694">RNA-binding</keyword>
<evidence type="ECO:0000256" key="3">
    <source>
        <dbReference type="ARBA" id="ARBA00021330"/>
    </source>
</evidence>
<evidence type="ECO:0000256" key="1">
    <source>
        <dbReference type="ARBA" id="ARBA00001946"/>
    </source>
</evidence>
<dbReference type="Gene3D" id="3.30.1610.20">
    <property type="entry name" value="Hen1, N-terminal domain"/>
    <property type="match status" value="1"/>
</dbReference>
<comment type="catalytic activity">
    <reaction evidence="12">
        <text>small RNA 3'-end nucleotide + S-adenosyl-L-methionine = small RNA 3'-end 2'-O-methylnucleotide + S-adenosyl-L-homocysteine + H(+)</text>
        <dbReference type="Rhea" id="RHEA:37887"/>
        <dbReference type="Rhea" id="RHEA-COMP:10415"/>
        <dbReference type="Rhea" id="RHEA-COMP:10416"/>
        <dbReference type="ChEBI" id="CHEBI:15378"/>
        <dbReference type="ChEBI" id="CHEBI:57856"/>
        <dbReference type="ChEBI" id="CHEBI:59789"/>
        <dbReference type="ChEBI" id="CHEBI:74896"/>
        <dbReference type="ChEBI" id="CHEBI:74898"/>
        <dbReference type="EC" id="2.1.1.386"/>
    </reaction>
</comment>
<dbReference type="Gene3D" id="3.40.50.150">
    <property type="entry name" value="Vaccinia Virus protein VP39"/>
    <property type="match status" value="1"/>
</dbReference>
<dbReference type="InterPro" id="IPR026610">
    <property type="entry name" value="Hen1"/>
</dbReference>
<keyword evidence="10" id="KW-0943">RNA-mediated gene silencing</keyword>
<dbReference type="InterPro" id="IPR024026">
    <property type="entry name" value="3'-RNA_MeTfrase_Hen1_bac"/>
</dbReference>
<dbReference type="InterPro" id="IPR013217">
    <property type="entry name" value="Methyltransf_12"/>
</dbReference>
<gene>
    <name evidence="15" type="ORF">FNU79_03910</name>
</gene>
<dbReference type="EMBL" id="VKDB01000002">
    <property type="protein sequence ID" value="TSA87627.1"/>
    <property type="molecule type" value="Genomic_DNA"/>
</dbReference>
<dbReference type="SUPFAM" id="SSF53335">
    <property type="entry name" value="S-adenosyl-L-methionine-dependent methyltransferases"/>
    <property type="match status" value="1"/>
</dbReference>
<keyword evidence="7" id="KW-0479">Metal-binding</keyword>
<feature type="domain" description="Hen1 N-terminal" evidence="14">
    <location>
        <begin position="23"/>
        <end position="254"/>
    </location>
</feature>
<dbReference type="Proteomes" id="UP000316092">
    <property type="component" value="Unassembled WGS sequence"/>
</dbReference>
<evidence type="ECO:0000256" key="7">
    <source>
        <dbReference type="ARBA" id="ARBA00022723"/>
    </source>
</evidence>
<keyword evidence="5 15" id="KW-0808">Transferase</keyword>
<dbReference type="PANTHER" id="PTHR21404:SF3">
    <property type="entry name" value="SMALL RNA 2'-O-METHYLTRANSFERASE"/>
    <property type="match status" value="1"/>
</dbReference>
<feature type="domain" description="Methyltransferase type 12" evidence="13">
    <location>
        <begin position="286"/>
        <end position="374"/>
    </location>
</feature>
<evidence type="ECO:0000256" key="10">
    <source>
        <dbReference type="ARBA" id="ARBA00023158"/>
    </source>
</evidence>
<sequence>MLLTLTLTCPAPEPGSPECSGAAYPASDLGYLLYKHPDRVHQASLPFGQARVFFPEASDERATAALLLDVDPVALSRQVKAEQSAPLEPYVNDRPYASGHFLAAALLDAFSTAMSGRSKERQALADIPLPLSVEIPCVAARGPADLVERLFAPLGYQIVATPIALDPLYPEWGERPYLSLKLSATLKLSDVLAHLYILLPVLDGSRKPYFLDETELDKLLRRGAGWLETHPERELIVRRYLQLRSLIEQACERLGILAAPPRSQVHDERLERVAELLRASGAARVLDLGCGEGKLLGRLLPNAQFRQLTGLDVSARSLEFARRQLKLDERPELEQRLTLLHGSLTYRDARLHGYDAAALVEVIEHLDPARLDALSANVFGDAQPRTVIVTTPNREYNAVFAHADSLHPNLRHADHRFEWTRAEFEAWARAAAAQYGYAVRFEGVGEEHPNFGALTQVGVFERLTPPASRPSKDESAHV</sequence>
<evidence type="ECO:0000256" key="4">
    <source>
        <dbReference type="ARBA" id="ARBA00022603"/>
    </source>
</evidence>
<dbReference type="OrthoDB" id="626362at2"/>
<evidence type="ECO:0000256" key="9">
    <source>
        <dbReference type="ARBA" id="ARBA00022884"/>
    </source>
</evidence>
<evidence type="ECO:0000256" key="5">
    <source>
        <dbReference type="ARBA" id="ARBA00022679"/>
    </source>
</evidence>
<evidence type="ECO:0000313" key="15">
    <source>
        <dbReference type="EMBL" id="TSA87627.1"/>
    </source>
</evidence>
<dbReference type="GO" id="GO:0046872">
    <property type="term" value="F:metal ion binding"/>
    <property type="evidence" value="ECO:0007669"/>
    <property type="project" value="UniProtKB-KW"/>
</dbReference>
<dbReference type="AlphaFoldDB" id="A0A553V585"/>
<keyword evidence="6" id="KW-0949">S-adenosyl-L-methionine</keyword>
<reference evidence="15 16" key="1">
    <citation type="submission" date="2019-07" db="EMBL/GenBank/DDBJ databases">
        <title>Deinococcus detaillus sp. nov., isolated from humus soil in Antarctica.</title>
        <authorList>
            <person name="Zhang K."/>
        </authorList>
    </citation>
    <scope>NUCLEOTIDE SEQUENCE [LARGE SCALE GENOMIC DNA]</scope>
    <source>
        <strain evidence="15 16">H1</strain>
    </source>
</reference>